<dbReference type="NCBIfam" id="TIGR01537">
    <property type="entry name" value="portal_HK97"/>
    <property type="match status" value="1"/>
</dbReference>
<dbReference type="Pfam" id="PF04860">
    <property type="entry name" value="Phage_portal"/>
    <property type="match status" value="1"/>
</dbReference>
<dbReference type="RefSeq" id="WP_187552374.1">
    <property type="nucleotide sequence ID" value="NZ_BMZL01000001.1"/>
</dbReference>
<dbReference type="InterPro" id="IPR006427">
    <property type="entry name" value="Portal_HK97"/>
</dbReference>
<evidence type="ECO:0000313" key="2">
    <source>
        <dbReference type="Proteomes" id="UP000515804"/>
    </source>
</evidence>
<name>A0A7G9SPT2_9GAMM</name>
<accession>A0A7G9SPT2</accession>
<evidence type="ECO:0000313" key="1">
    <source>
        <dbReference type="EMBL" id="QNN69857.1"/>
    </source>
</evidence>
<sequence length="491" mass="54198">MGIVDRFRGLLTREKAAPALVPVSSPRMGTGWFPLVTEPYAGAWQQGVTSERAENVTGYSTVYACLSRIAKDIGKLPFTLRELDANGLWRTTTNPAYSPVLRKPNSYQTAAQFRESWILSKLQHGNTYVLKRRDARGVVDGLFILDPTKVKVLVSDTGDVFYELSVDNLNHISENGRIIVPQREMIHDREVTLYHPLIGVPPLLAAYWPAAKNQRINRTGAEFFGNHAQPGGILTAPAGMSEEDAKKLQTFWQQNYSGSNAGKVGVIGADLKYQAFANTAADSQLVEQLKYSDEQVCHAFGVPPYKIGIGQIPTGLKVGDVSQLYYQDALQARIESMEDCLDHGLGLGDALGVELNLEPLLRMDAQQQAEIEGALVKNGIKAPNEARRRFGLAPLEGGDSVYLQQQNFSLQALARRDQSADPFGTGGSKDAGPLLTRGQANYIQKVMEGRDPKMRARFNNATQRWETLAGSGEWNPASWRWTPEHEARWAA</sequence>
<organism evidence="1 2">
    <name type="scientific">Thermomonas carbonis</name>
    <dbReference type="NCBI Taxonomy" id="1463158"/>
    <lineage>
        <taxon>Bacteria</taxon>
        <taxon>Pseudomonadati</taxon>
        <taxon>Pseudomonadota</taxon>
        <taxon>Gammaproteobacteria</taxon>
        <taxon>Lysobacterales</taxon>
        <taxon>Lysobacteraceae</taxon>
        <taxon>Thermomonas</taxon>
    </lineage>
</organism>
<dbReference type="Proteomes" id="UP000515804">
    <property type="component" value="Chromosome"/>
</dbReference>
<protein>
    <submittedName>
        <fullName evidence="1">Phage portal protein</fullName>
    </submittedName>
</protein>
<proteinExistence type="predicted"/>
<dbReference type="EMBL" id="CP060719">
    <property type="protein sequence ID" value="QNN69857.1"/>
    <property type="molecule type" value="Genomic_DNA"/>
</dbReference>
<reference evidence="1 2" key="1">
    <citation type="submission" date="2020-08" db="EMBL/GenBank/DDBJ databases">
        <title>Genome sequence of Thermomonas carbonis KCTC 42013T.</title>
        <authorList>
            <person name="Hyun D.-W."/>
            <person name="Bae J.-W."/>
        </authorList>
    </citation>
    <scope>NUCLEOTIDE SEQUENCE [LARGE SCALE GENOMIC DNA]</scope>
    <source>
        <strain evidence="1 2">KCTC 42013</strain>
    </source>
</reference>
<dbReference type="AlphaFoldDB" id="A0A7G9SPT2"/>
<dbReference type="InterPro" id="IPR006944">
    <property type="entry name" value="Phage/GTA_portal"/>
</dbReference>
<dbReference type="KEGG" id="tcn:H9L16_14615"/>
<gene>
    <name evidence="1" type="ORF">H9L16_14615</name>
</gene>
<keyword evidence="2" id="KW-1185">Reference proteome</keyword>